<dbReference type="PATRIC" id="fig|927668.3.peg.17"/>
<name>L8N3L5_9CYAN</name>
<protein>
    <submittedName>
        <fullName evidence="1">Uncharacterized protein</fullName>
    </submittedName>
</protein>
<comment type="caution">
    <text evidence="1">The sequence shown here is derived from an EMBL/GenBank/DDBJ whole genome shotgun (WGS) entry which is preliminary data.</text>
</comment>
<evidence type="ECO:0000313" key="2">
    <source>
        <dbReference type="Proteomes" id="UP000011201"/>
    </source>
</evidence>
<evidence type="ECO:0000313" key="1">
    <source>
        <dbReference type="EMBL" id="ELS34827.1"/>
    </source>
</evidence>
<organism evidence="1 2">
    <name type="scientific">Pseudanabaena biceps PCC 7429</name>
    <dbReference type="NCBI Taxonomy" id="927668"/>
    <lineage>
        <taxon>Bacteria</taxon>
        <taxon>Bacillati</taxon>
        <taxon>Cyanobacteriota</taxon>
        <taxon>Cyanophyceae</taxon>
        <taxon>Pseudanabaenales</taxon>
        <taxon>Pseudanabaenaceae</taxon>
        <taxon>Pseudanabaena</taxon>
    </lineage>
</organism>
<dbReference type="EMBL" id="ALWB01000001">
    <property type="protein sequence ID" value="ELS34827.1"/>
    <property type="molecule type" value="Genomic_DNA"/>
</dbReference>
<proteinExistence type="predicted"/>
<dbReference type="Proteomes" id="UP000011201">
    <property type="component" value="Unassembled WGS sequence"/>
</dbReference>
<keyword evidence="2" id="KW-1185">Reference proteome</keyword>
<sequence length="87" mass="9529">MLDIVTQSLGFAMVSLALRNKKQVKSFSMAHPSLVSKHCLTLLDYWQNGGAKEYLEGLDTDLRNCLICNLIGDISADAIADMGLIEV</sequence>
<accession>L8N3L5</accession>
<dbReference type="AlphaFoldDB" id="L8N3L5"/>
<gene>
    <name evidence="1" type="ORF">Pse7429DRAFT_0016</name>
</gene>
<reference evidence="1 2" key="1">
    <citation type="journal article" date="2013" name="Proc. Natl. Acad. Sci. U.S.A.">
        <title>Improving the coverage of the cyanobacterial phylum using diversity-driven genome sequencing.</title>
        <authorList>
            <person name="Shih P.M."/>
            <person name="Wu D."/>
            <person name="Latifi A."/>
            <person name="Axen S.D."/>
            <person name="Fewer D.P."/>
            <person name="Talla E."/>
            <person name="Calteau A."/>
            <person name="Cai F."/>
            <person name="Tandeau de Marsac N."/>
            <person name="Rippka R."/>
            <person name="Herdman M."/>
            <person name="Sivonen K."/>
            <person name="Coursin T."/>
            <person name="Laurent T."/>
            <person name="Goodwin L."/>
            <person name="Nolan M."/>
            <person name="Davenport K.W."/>
            <person name="Han C.S."/>
            <person name="Rubin E.M."/>
            <person name="Eisen J.A."/>
            <person name="Woyke T."/>
            <person name="Gugger M."/>
            <person name="Kerfeld C.A."/>
        </authorList>
    </citation>
    <scope>NUCLEOTIDE SEQUENCE [LARGE SCALE GENOMIC DNA]</scope>
    <source>
        <strain evidence="1 2">PCC 7429</strain>
    </source>
</reference>